<dbReference type="RefSeq" id="WP_160422465.1">
    <property type="nucleotide sequence ID" value="NZ_WSTA01000003.1"/>
</dbReference>
<dbReference type="AlphaFoldDB" id="A0A6I4NRY3"/>
<gene>
    <name evidence="4" type="ORF">GB864_01225</name>
</gene>
<keyword evidence="5" id="KW-1185">Reference proteome</keyword>
<proteinExistence type="predicted"/>
<dbReference type="Proteomes" id="UP000438182">
    <property type="component" value="Unassembled WGS sequence"/>
</dbReference>
<dbReference type="PROSITE" id="PS00584">
    <property type="entry name" value="PFKB_KINASES_2"/>
    <property type="match status" value="1"/>
</dbReference>
<sequence length="288" mass="29415">MDAPEVLIAGPATWNRMIELDRLPEPRPHMQFATGWFDAVGGTSAGKALGLTALGRRVALHALLGDDEPGRRVAAALEGARVPLLAAGADVTEQHCNLMTPAGERVSLFLATPTPVAAEPPAGVLEALEAARVAVLDLSGLGASLLPAAAERGIPVWTDLHDYDGENPFHEPFIAAADVAFCNADGVGGRPDALLDSLVARGIRIAVCTLGAEGAVAVTADEPGVRHRVAAVPVDVVDTNGAGDAFVAGFLDAHLAGAALEDCLAAASADAALALTTRNLHPVLDRAP</sequence>
<dbReference type="GO" id="GO:0016301">
    <property type="term" value="F:kinase activity"/>
    <property type="evidence" value="ECO:0007669"/>
    <property type="project" value="UniProtKB-KW"/>
</dbReference>
<dbReference type="InterPro" id="IPR011611">
    <property type="entry name" value="PfkB_dom"/>
</dbReference>
<dbReference type="SUPFAM" id="SSF53613">
    <property type="entry name" value="Ribokinase-like"/>
    <property type="match status" value="1"/>
</dbReference>
<evidence type="ECO:0000313" key="5">
    <source>
        <dbReference type="Proteomes" id="UP000438182"/>
    </source>
</evidence>
<evidence type="ECO:0000256" key="1">
    <source>
        <dbReference type="ARBA" id="ARBA00022679"/>
    </source>
</evidence>
<dbReference type="Pfam" id="PF00294">
    <property type="entry name" value="PfkB"/>
    <property type="match status" value="1"/>
</dbReference>
<dbReference type="InterPro" id="IPR029056">
    <property type="entry name" value="Ribokinase-like"/>
</dbReference>
<protein>
    <submittedName>
        <fullName evidence="4">Carbohydrate kinase family protein</fullName>
    </submittedName>
</protein>
<evidence type="ECO:0000313" key="4">
    <source>
        <dbReference type="EMBL" id="MWB97186.1"/>
    </source>
</evidence>
<keyword evidence="2 4" id="KW-0418">Kinase</keyword>
<name>A0A6I4NRY3_9MICO</name>
<accession>A0A6I4NRY3</accession>
<dbReference type="PANTHER" id="PTHR10584">
    <property type="entry name" value="SUGAR KINASE"/>
    <property type="match status" value="1"/>
</dbReference>
<dbReference type="EMBL" id="WSTA01000003">
    <property type="protein sequence ID" value="MWB97186.1"/>
    <property type="molecule type" value="Genomic_DNA"/>
</dbReference>
<comment type="caution">
    <text evidence="4">The sequence shown here is derived from an EMBL/GenBank/DDBJ whole genome shotgun (WGS) entry which is preliminary data.</text>
</comment>
<evidence type="ECO:0000259" key="3">
    <source>
        <dbReference type="Pfam" id="PF00294"/>
    </source>
</evidence>
<keyword evidence="1" id="KW-0808">Transferase</keyword>
<evidence type="ECO:0000256" key="2">
    <source>
        <dbReference type="ARBA" id="ARBA00022777"/>
    </source>
</evidence>
<organism evidence="4 5">
    <name type="scientific">Agromyces seonyuensis</name>
    <dbReference type="NCBI Taxonomy" id="2662446"/>
    <lineage>
        <taxon>Bacteria</taxon>
        <taxon>Bacillati</taxon>
        <taxon>Actinomycetota</taxon>
        <taxon>Actinomycetes</taxon>
        <taxon>Micrococcales</taxon>
        <taxon>Microbacteriaceae</taxon>
        <taxon>Agromyces</taxon>
    </lineage>
</organism>
<dbReference type="InterPro" id="IPR002173">
    <property type="entry name" value="Carboh/pur_kinase_PfkB_CS"/>
</dbReference>
<reference evidence="4 5" key="1">
    <citation type="submission" date="2019-12" db="EMBL/GenBank/DDBJ databases">
        <authorList>
            <person name="Kim Y.S."/>
        </authorList>
    </citation>
    <scope>NUCLEOTIDE SEQUENCE [LARGE SCALE GENOMIC DNA]</scope>
    <source>
        <strain evidence="4 5">MMS17-SY077</strain>
    </source>
</reference>
<feature type="domain" description="Carbohydrate kinase PfkB" evidence="3">
    <location>
        <begin position="40"/>
        <end position="279"/>
    </location>
</feature>
<dbReference type="Gene3D" id="3.40.1190.20">
    <property type="match status" value="1"/>
</dbReference>
<dbReference type="PANTHER" id="PTHR10584:SF166">
    <property type="entry name" value="RIBOKINASE"/>
    <property type="match status" value="1"/>
</dbReference>